<evidence type="ECO:0000259" key="2">
    <source>
        <dbReference type="Pfam" id="PF12780"/>
    </source>
</evidence>
<dbReference type="GO" id="GO:0030286">
    <property type="term" value="C:dynein complex"/>
    <property type="evidence" value="ECO:0007669"/>
    <property type="project" value="InterPro"/>
</dbReference>
<feature type="non-terminal residue" evidence="3">
    <location>
        <position position="1"/>
    </location>
</feature>
<evidence type="ECO:0000313" key="3">
    <source>
        <dbReference type="EMBL" id="CAF4961277.1"/>
    </source>
</evidence>
<protein>
    <recommendedName>
        <fullName evidence="2">Dynein heavy chain AAA module D4 domain-containing protein</fullName>
    </recommendedName>
</protein>
<organism evidence="3 4">
    <name type="scientific">Rotaria magnacalcarata</name>
    <dbReference type="NCBI Taxonomy" id="392030"/>
    <lineage>
        <taxon>Eukaryota</taxon>
        <taxon>Metazoa</taxon>
        <taxon>Spiralia</taxon>
        <taxon>Gnathifera</taxon>
        <taxon>Rotifera</taxon>
        <taxon>Eurotatoria</taxon>
        <taxon>Bdelloidea</taxon>
        <taxon>Philodinida</taxon>
        <taxon>Philodinidae</taxon>
        <taxon>Rotaria</taxon>
    </lineage>
</organism>
<dbReference type="GO" id="GO:0051959">
    <property type="term" value="F:dynein light intermediate chain binding"/>
    <property type="evidence" value="ECO:0007669"/>
    <property type="project" value="InterPro"/>
</dbReference>
<feature type="domain" description="Dynein heavy chain AAA module D4" evidence="2">
    <location>
        <begin position="1"/>
        <end position="81"/>
    </location>
</feature>
<name>A0A8S3CX41_9BILA</name>
<dbReference type="EMBL" id="CAJOBJ010193409">
    <property type="protein sequence ID" value="CAF4961277.1"/>
    <property type="molecule type" value="Genomic_DNA"/>
</dbReference>
<dbReference type="Pfam" id="PF12780">
    <property type="entry name" value="AAA_8"/>
    <property type="match status" value="1"/>
</dbReference>
<reference evidence="3" key="1">
    <citation type="submission" date="2021-02" db="EMBL/GenBank/DDBJ databases">
        <authorList>
            <person name="Nowell W R."/>
        </authorList>
    </citation>
    <scope>NUCLEOTIDE SEQUENCE</scope>
</reference>
<dbReference type="Proteomes" id="UP000681720">
    <property type="component" value="Unassembled WGS sequence"/>
</dbReference>
<dbReference type="Gene3D" id="3.40.50.300">
    <property type="entry name" value="P-loop containing nucleotide triphosphate hydrolases"/>
    <property type="match status" value="1"/>
</dbReference>
<dbReference type="PANTHER" id="PTHR46961:SF20">
    <property type="entry name" value="LOW QUALITY PROTEIN: DYNEIN BETA CHAIN, CILIARY-LIKE"/>
    <property type="match status" value="1"/>
</dbReference>
<dbReference type="InterPro" id="IPR027417">
    <property type="entry name" value="P-loop_NTPase"/>
</dbReference>
<accession>A0A8S3CX41</accession>
<dbReference type="PANTHER" id="PTHR46961">
    <property type="entry name" value="DYNEIN HEAVY CHAIN 1, AXONEMAL-LIKE PROTEIN"/>
    <property type="match status" value="1"/>
</dbReference>
<dbReference type="GO" id="GO:0045505">
    <property type="term" value="F:dynein intermediate chain binding"/>
    <property type="evidence" value="ECO:0007669"/>
    <property type="project" value="InterPro"/>
</dbReference>
<dbReference type="AlphaFoldDB" id="A0A8S3CX41"/>
<gene>
    <name evidence="3" type="ORF">GIL414_LOCUS54864</name>
</gene>
<comment type="caution">
    <text evidence="3">The sequence shown here is derived from an EMBL/GenBank/DDBJ whole genome shotgun (WGS) entry which is preliminary data.</text>
</comment>
<dbReference type="InterPro" id="IPR024317">
    <property type="entry name" value="Dynein_heavy_chain_D4_dom"/>
</dbReference>
<evidence type="ECO:0000313" key="4">
    <source>
        <dbReference type="Proteomes" id="UP000681720"/>
    </source>
</evidence>
<dbReference type="InterPro" id="IPR026983">
    <property type="entry name" value="DHC"/>
</dbReference>
<proteinExistence type="inferred from homology"/>
<evidence type="ECO:0000256" key="1">
    <source>
        <dbReference type="ARBA" id="ARBA00008887"/>
    </source>
</evidence>
<comment type="similarity">
    <text evidence="1">Belongs to the dynein heavy chain family.</text>
</comment>
<feature type="non-terminal residue" evidence="3">
    <location>
        <position position="81"/>
    </location>
</feature>
<dbReference type="GO" id="GO:0007018">
    <property type="term" value="P:microtubule-based movement"/>
    <property type="evidence" value="ECO:0007669"/>
    <property type="project" value="InterPro"/>
</dbReference>
<sequence>SDAQIIDEHFLVHLNDYLSSGEIFGLFTDDEVEEILNQLRPEAKSQGYNETKESIWKYFIDKVRRNLKIVMCFSPAGNTLR</sequence>